<dbReference type="EMBL" id="JAAKZI010000030">
    <property type="protein sequence ID" value="NGN84832.1"/>
    <property type="molecule type" value="Genomic_DNA"/>
</dbReference>
<keyword evidence="1" id="KW-0472">Membrane</keyword>
<organism evidence="2 3">
    <name type="scientific">Arthrobacter silviterrae</name>
    <dbReference type="NCBI Taxonomy" id="2026658"/>
    <lineage>
        <taxon>Bacteria</taxon>
        <taxon>Bacillati</taxon>
        <taxon>Actinomycetota</taxon>
        <taxon>Actinomycetes</taxon>
        <taxon>Micrococcales</taxon>
        <taxon>Micrococcaceae</taxon>
        <taxon>Arthrobacter</taxon>
    </lineage>
</organism>
<reference evidence="2 3" key="1">
    <citation type="submission" date="2020-02" db="EMBL/GenBank/DDBJ databases">
        <title>Genome sequence of the type strain DSM 27180 of Arthrobacter silviterrae.</title>
        <authorList>
            <person name="Gao J."/>
            <person name="Sun J."/>
        </authorList>
    </citation>
    <scope>NUCLEOTIDE SEQUENCE [LARGE SCALE GENOMIC DNA]</scope>
    <source>
        <strain evidence="2 3">DSM 27180</strain>
    </source>
</reference>
<dbReference type="RefSeq" id="WP_165183054.1">
    <property type="nucleotide sequence ID" value="NZ_JAAKZI010000030.1"/>
</dbReference>
<keyword evidence="1" id="KW-1133">Transmembrane helix</keyword>
<gene>
    <name evidence="2" type="ORF">G6N77_15400</name>
</gene>
<keyword evidence="1" id="KW-0812">Transmembrane</keyword>
<comment type="caution">
    <text evidence="2">The sequence shown here is derived from an EMBL/GenBank/DDBJ whole genome shotgun (WGS) entry which is preliminary data.</text>
</comment>
<dbReference type="Proteomes" id="UP000479226">
    <property type="component" value="Unassembled WGS sequence"/>
</dbReference>
<name>A0ABX0DD52_9MICC</name>
<evidence type="ECO:0000313" key="2">
    <source>
        <dbReference type="EMBL" id="NGN84832.1"/>
    </source>
</evidence>
<evidence type="ECO:0000313" key="3">
    <source>
        <dbReference type="Proteomes" id="UP000479226"/>
    </source>
</evidence>
<evidence type="ECO:0000256" key="1">
    <source>
        <dbReference type="SAM" id="Phobius"/>
    </source>
</evidence>
<sequence length="193" mass="21714">MRTNPMVKPRTSSGWAVTLTVISCVCLIVAVRLFTSQPSAWNSGLVFMVVAILLASGAAAIWLVQIRRTKIWISHAVQQWEHFAAIKKQLGVTTEVTVLDIQSTDPLGAWVTIRWDKFGHVQRAWIEALPDEIWRGSVLLISPDPAQIQMHGPWPEIYYLIAADYHAYASEAAIPYFTDPKYESTIRINTLKP</sequence>
<accession>A0ABX0DD52</accession>
<keyword evidence="3" id="KW-1185">Reference proteome</keyword>
<feature type="transmembrane region" description="Helical" evidence="1">
    <location>
        <begin position="40"/>
        <end position="64"/>
    </location>
</feature>
<protein>
    <submittedName>
        <fullName evidence="2">Uncharacterized protein</fullName>
    </submittedName>
</protein>
<proteinExistence type="predicted"/>
<feature type="transmembrane region" description="Helical" evidence="1">
    <location>
        <begin position="12"/>
        <end position="34"/>
    </location>
</feature>
<dbReference type="PROSITE" id="PS51257">
    <property type="entry name" value="PROKAR_LIPOPROTEIN"/>
    <property type="match status" value="1"/>
</dbReference>